<proteinExistence type="predicted"/>
<organism evidence="1 2">
    <name type="scientific">Eleginops maclovinus</name>
    <name type="common">Patagonian blennie</name>
    <name type="synonym">Eleginus maclovinus</name>
    <dbReference type="NCBI Taxonomy" id="56733"/>
    <lineage>
        <taxon>Eukaryota</taxon>
        <taxon>Metazoa</taxon>
        <taxon>Chordata</taxon>
        <taxon>Craniata</taxon>
        <taxon>Vertebrata</taxon>
        <taxon>Euteleostomi</taxon>
        <taxon>Actinopterygii</taxon>
        <taxon>Neopterygii</taxon>
        <taxon>Teleostei</taxon>
        <taxon>Neoteleostei</taxon>
        <taxon>Acanthomorphata</taxon>
        <taxon>Eupercaria</taxon>
        <taxon>Perciformes</taxon>
        <taxon>Notothenioidei</taxon>
        <taxon>Eleginopidae</taxon>
        <taxon>Eleginops</taxon>
    </lineage>
</organism>
<dbReference type="AlphaFoldDB" id="A0AAN7X640"/>
<keyword evidence="2" id="KW-1185">Reference proteome</keyword>
<accession>A0AAN7X640</accession>
<gene>
    <name evidence="1" type="ORF">PBY51_014741</name>
</gene>
<sequence>MLPSVLAQQILPADLASSCRALLTARPCSCSAVTHRNTGTGPHMLMWSEQLAYTPVGTCFRGVEDELALQCRGKETYVNERQ</sequence>
<name>A0AAN7X640_ELEMC</name>
<comment type="caution">
    <text evidence="1">The sequence shown here is derived from an EMBL/GenBank/DDBJ whole genome shotgun (WGS) entry which is preliminary data.</text>
</comment>
<protein>
    <submittedName>
        <fullName evidence="1">Uncharacterized protein</fullName>
    </submittedName>
</protein>
<reference evidence="1 2" key="1">
    <citation type="journal article" date="2023" name="Genes (Basel)">
        <title>Chromosome-Level Genome Assembly and Circadian Gene Repertoire of the Patagonia Blennie Eleginops maclovinus-The Closest Ancestral Proxy of Antarctic Cryonotothenioids.</title>
        <authorList>
            <person name="Cheng C.C."/>
            <person name="Rivera-Colon A.G."/>
            <person name="Minhas B.F."/>
            <person name="Wilson L."/>
            <person name="Rayamajhi N."/>
            <person name="Vargas-Chacoff L."/>
            <person name="Catchen J.M."/>
        </authorList>
    </citation>
    <scope>NUCLEOTIDE SEQUENCE [LARGE SCALE GENOMIC DNA]</scope>
    <source>
        <strain evidence="1">JMC-PN-2008</strain>
    </source>
</reference>
<evidence type="ECO:0000313" key="1">
    <source>
        <dbReference type="EMBL" id="KAK5853600.1"/>
    </source>
</evidence>
<dbReference type="Proteomes" id="UP001346869">
    <property type="component" value="Unassembled WGS sequence"/>
</dbReference>
<reference evidence="1 2" key="2">
    <citation type="journal article" date="2023" name="Mol. Biol. Evol.">
        <title>Genomics of Secondarily Temperate Adaptation in the Only Non-Antarctic Icefish.</title>
        <authorList>
            <person name="Rivera-Colon A.G."/>
            <person name="Rayamajhi N."/>
            <person name="Minhas B.F."/>
            <person name="Madrigal G."/>
            <person name="Bilyk K.T."/>
            <person name="Yoon V."/>
            <person name="Hune M."/>
            <person name="Gregory S."/>
            <person name="Cheng C.H.C."/>
            <person name="Catchen J.M."/>
        </authorList>
    </citation>
    <scope>NUCLEOTIDE SEQUENCE [LARGE SCALE GENOMIC DNA]</scope>
    <source>
        <strain evidence="1">JMC-PN-2008</strain>
    </source>
</reference>
<evidence type="ECO:0000313" key="2">
    <source>
        <dbReference type="Proteomes" id="UP001346869"/>
    </source>
</evidence>
<dbReference type="EMBL" id="JAUZQC010000019">
    <property type="protein sequence ID" value="KAK5853600.1"/>
    <property type="molecule type" value="Genomic_DNA"/>
</dbReference>